<proteinExistence type="predicted"/>
<dbReference type="SUPFAM" id="SSF51556">
    <property type="entry name" value="Metallo-dependent hydrolases"/>
    <property type="match status" value="1"/>
</dbReference>
<feature type="domain" description="Amidohydrolase-related" evidence="1">
    <location>
        <begin position="32"/>
        <end position="258"/>
    </location>
</feature>
<evidence type="ECO:0000313" key="3">
    <source>
        <dbReference type="Proteomes" id="UP001493487"/>
    </source>
</evidence>
<gene>
    <name evidence="2" type="ORF">QJS35_03225</name>
</gene>
<sequence>MSVQLAEIVQRFHRSKSMYRFFDINCWTVSSEREQLQPVIGVEALIQSLDAQQIHEAVVTSAECLEYNASVGNENLLSLIAPFESLSGSIVWVPELAGTRNDSLSYIERMIANKVVSVRMFPKKLRYSMNKWQVGDVLKVMEAKRLPLILWHMETSWDTVNGICESYPNLPVIIEGNDQKLLYHNRSYIPLLAQHPNLYIETHSLIQHGEIEYIVNKCGIDRLLFGTYFPYNDPNGSMMMITDAEIPEETKYKIAGDNMRSLIGQITS</sequence>
<accession>A0ABV1KMV6</accession>
<protein>
    <recommendedName>
        <fullName evidence="1">Amidohydrolase-related domain-containing protein</fullName>
    </recommendedName>
</protein>
<organism evidence="2 3">
    <name type="scientific">Cohnella silvisoli</name>
    <dbReference type="NCBI Taxonomy" id="2873699"/>
    <lineage>
        <taxon>Bacteria</taxon>
        <taxon>Bacillati</taxon>
        <taxon>Bacillota</taxon>
        <taxon>Bacilli</taxon>
        <taxon>Bacillales</taxon>
        <taxon>Paenibacillaceae</taxon>
        <taxon>Cohnella</taxon>
    </lineage>
</organism>
<comment type="caution">
    <text evidence="2">The sequence shown here is derived from an EMBL/GenBank/DDBJ whole genome shotgun (WGS) entry which is preliminary data.</text>
</comment>
<dbReference type="InterPro" id="IPR006680">
    <property type="entry name" value="Amidohydro-rel"/>
</dbReference>
<dbReference type="EMBL" id="JASKHM010000001">
    <property type="protein sequence ID" value="MEQ4481404.1"/>
    <property type="molecule type" value="Genomic_DNA"/>
</dbReference>
<reference evidence="2 3" key="1">
    <citation type="journal article" date="2023" name="Genome Announc.">
        <title>Pan-Genome Analyses of the Genus Cohnella and Proposal of the Novel Species Cohnella silvisoli sp. nov., Isolated from Forest Soil.</title>
        <authorList>
            <person name="Wang C."/>
            <person name="Mao L."/>
            <person name="Bao G."/>
            <person name="Zhu H."/>
        </authorList>
    </citation>
    <scope>NUCLEOTIDE SEQUENCE [LARGE SCALE GENOMIC DNA]</scope>
    <source>
        <strain evidence="2 3">NL03-T5-1</strain>
    </source>
</reference>
<dbReference type="Gene3D" id="3.20.20.140">
    <property type="entry name" value="Metal-dependent hydrolases"/>
    <property type="match status" value="1"/>
</dbReference>
<name>A0ABV1KMV6_9BACL</name>
<dbReference type="InterPro" id="IPR032466">
    <property type="entry name" value="Metal_Hydrolase"/>
</dbReference>
<keyword evidence="3" id="KW-1185">Reference proteome</keyword>
<dbReference type="Proteomes" id="UP001493487">
    <property type="component" value="Unassembled WGS sequence"/>
</dbReference>
<evidence type="ECO:0000259" key="1">
    <source>
        <dbReference type="Pfam" id="PF04909"/>
    </source>
</evidence>
<evidence type="ECO:0000313" key="2">
    <source>
        <dbReference type="EMBL" id="MEQ4481404.1"/>
    </source>
</evidence>
<dbReference type="Pfam" id="PF04909">
    <property type="entry name" value="Amidohydro_2"/>
    <property type="match status" value="1"/>
</dbReference>